<organism evidence="2 3">
    <name type="scientific">Ameiurus melas</name>
    <name type="common">Black bullhead</name>
    <name type="synonym">Silurus melas</name>
    <dbReference type="NCBI Taxonomy" id="219545"/>
    <lineage>
        <taxon>Eukaryota</taxon>
        <taxon>Metazoa</taxon>
        <taxon>Chordata</taxon>
        <taxon>Craniata</taxon>
        <taxon>Vertebrata</taxon>
        <taxon>Euteleostomi</taxon>
        <taxon>Actinopterygii</taxon>
        <taxon>Neopterygii</taxon>
        <taxon>Teleostei</taxon>
        <taxon>Ostariophysi</taxon>
        <taxon>Siluriformes</taxon>
        <taxon>Ictaluridae</taxon>
        <taxon>Ameiurus</taxon>
    </lineage>
</organism>
<evidence type="ECO:0000313" key="3">
    <source>
        <dbReference type="Proteomes" id="UP000593565"/>
    </source>
</evidence>
<keyword evidence="1" id="KW-0812">Transmembrane</keyword>
<keyword evidence="3" id="KW-1185">Reference proteome</keyword>
<proteinExistence type="predicted"/>
<protein>
    <submittedName>
        <fullName evidence="2">Uncharacterized protein</fullName>
    </submittedName>
</protein>
<evidence type="ECO:0000256" key="1">
    <source>
        <dbReference type="SAM" id="Phobius"/>
    </source>
</evidence>
<gene>
    <name evidence="2" type="ORF">AMELA_G00001750</name>
</gene>
<accession>A0A7J6BI13</accession>
<evidence type="ECO:0000313" key="2">
    <source>
        <dbReference type="EMBL" id="KAF4093408.1"/>
    </source>
</evidence>
<dbReference type="Proteomes" id="UP000593565">
    <property type="component" value="Unassembled WGS sequence"/>
</dbReference>
<dbReference type="AlphaFoldDB" id="A0A7J6BI13"/>
<comment type="caution">
    <text evidence="2">The sequence shown here is derived from an EMBL/GenBank/DDBJ whole genome shotgun (WGS) entry which is preliminary data.</text>
</comment>
<feature type="transmembrane region" description="Helical" evidence="1">
    <location>
        <begin position="100"/>
        <end position="120"/>
    </location>
</feature>
<reference evidence="2 3" key="1">
    <citation type="submission" date="2020-02" db="EMBL/GenBank/DDBJ databases">
        <title>A chromosome-scale genome assembly of the black bullhead catfish (Ameiurus melas).</title>
        <authorList>
            <person name="Wen M."/>
            <person name="Zham M."/>
            <person name="Cabau C."/>
            <person name="Klopp C."/>
            <person name="Donnadieu C."/>
            <person name="Roques C."/>
            <person name="Bouchez O."/>
            <person name="Lampietro C."/>
            <person name="Jouanno E."/>
            <person name="Herpin A."/>
            <person name="Louis A."/>
            <person name="Berthelot C."/>
            <person name="Parey E."/>
            <person name="Roest-Crollius H."/>
            <person name="Braasch I."/>
            <person name="Postlethwait J."/>
            <person name="Robinson-Rechavi M."/>
            <person name="Echchiki A."/>
            <person name="Begum T."/>
            <person name="Montfort J."/>
            <person name="Schartl M."/>
            <person name="Bobe J."/>
            <person name="Guiguen Y."/>
        </authorList>
    </citation>
    <scope>NUCLEOTIDE SEQUENCE [LARGE SCALE GENOMIC DNA]</scope>
    <source>
        <strain evidence="2">M_S1</strain>
        <tissue evidence="2">Blood</tissue>
    </source>
</reference>
<keyword evidence="1" id="KW-0472">Membrane</keyword>
<name>A0A7J6BI13_AMEME</name>
<keyword evidence="1" id="KW-1133">Transmembrane helix</keyword>
<dbReference type="EMBL" id="JAAGNN010000001">
    <property type="protein sequence ID" value="KAF4093408.1"/>
    <property type="molecule type" value="Genomic_DNA"/>
</dbReference>
<sequence>MLYTTTLSLYRQYISCRFCSSEHDALREPRHHFENLRPRGKFVGDCQGCRPVLMDFHARQPDRHHCCVHIQENQTCKTEQCQNQTYQTGSTCEETSNFPILNISVIFNCVLVIVVTVFTVRHCRRRPKTQAQPLGPVLQPRQDGTGPVYAEVQFSRTNEPVRTANRPIRTSNLDSTYALVKL</sequence>